<evidence type="ECO:0000256" key="2">
    <source>
        <dbReference type="ARBA" id="ARBA00001946"/>
    </source>
</evidence>
<dbReference type="GO" id="GO:0003723">
    <property type="term" value="F:RNA binding"/>
    <property type="evidence" value="ECO:0007669"/>
    <property type="project" value="UniProtKB-UniRule"/>
</dbReference>
<evidence type="ECO:0000256" key="1">
    <source>
        <dbReference type="ARBA" id="ARBA00000077"/>
    </source>
</evidence>
<dbReference type="SUPFAM" id="SSF53098">
    <property type="entry name" value="Ribonuclease H-like"/>
    <property type="match status" value="1"/>
</dbReference>
<accession>A0A6I4NW26</accession>
<dbReference type="NCBIfam" id="NF000595">
    <property type="entry name" value="PRK00015.1-3"/>
    <property type="match status" value="1"/>
</dbReference>
<sequence length="223" mass="22989">MAVVLPTLEVEQAFFASGCPAVIGVDEVGRGAIAGPVTVGVVLLEAGVAEWPEGLRDSKLLSEPRRELLDPLVREWAVRHAVGEATPREVDELGIVTGLGLAAARAVAALLAVAPAPAGTVILLDGSHDWLTPAIAGGPGAGMPVTVRPKADRDCVAVAAASVIAKVHRDRAMRAAHEAEPHYGWDGNKGYGSAAHLAAIAESGLSHLHRATWVKSSVPAPLF</sequence>
<dbReference type="InterPro" id="IPR036397">
    <property type="entry name" value="RNaseH_sf"/>
</dbReference>
<keyword evidence="16" id="KW-1185">Reference proteome</keyword>
<organism evidence="15 16">
    <name type="scientific">Agromyces seonyuensis</name>
    <dbReference type="NCBI Taxonomy" id="2662446"/>
    <lineage>
        <taxon>Bacteria</taxon>
        <taxon>Bacillati</taxon>
        <taxon>Actinomycetota</taxon>
        <taxon>Actinomycetes</taxon>
        <taxon>Micrococcales</taxon>
        <taxon>Microbacteriaceae</taxon>
        <taxon>Agromyces</taxon>
    </lineage>
</organism>
<keyword evidence="9 12" id="KW-0255">Endonuclease</keyword>
<dbReference type="RefSeq" id="WP_160423638.1">
    <property type="nucleotide sequence ID" value="NZ_WSTA01000023.1"/>
</dbReference>
<evidence type="ECO:0000256" key="5">
    <source>
        <dbReference type="ARBA" id="ARBA00007383"/>
    </source>
</evidence>
<keyword evidence="11" id="KW-0464">Manganese</keyword>
<keyword evidence="6" id="KW-0963">Cytoplasm</keyword>
<dbReference type="PROSITE" id="PS51975">
    <property type="entry name" value="RNASE_H_2"/>
    <property type="match status" value="1"/>
</dbReference>
<gene>
    <name evidence="15" type="ORF">GB864_07030</name>
</gene>
<dbReference type="InterPro" id="IPR001352">
    <property type="entry name" value="RNase_HII/HIII"/>
</dbReference>
<dbReference type="InterPro" id="IPR024567">
    <property type="entry name" value="RNase_HII/HIII_dom"/>
</dbReference>
<proteinExistence type="inferred from homology"/>
<dbReference type="InterPro" id="IPR012337">
    <property type="entry name" value="RNaseH-like_sf"/>
</dbReference>
<name>A0A6I4NW26_9MICO</name>
<evidence type="ECO:0000256" key="8">
    <source>
        <dbReference type="ARBA" id="ARBA00022723"/>
    </source>
</evidence>
<evidence type="ECO:0000256" key="6">
    <source>
        <dbReference type="ARBA" id="ARBA00022490"/>
    </source>
</evidence>
<protein>
    <recommendedName>
        <fullName evidence="13">Ribonuclease</fullName>
        <ecNumber evidence="13">3.1.26.4</ecNumber>
    </recommendedName>
</protein>
<reference evidence="15 16" key="1">
    <citation type="submission" date="2019-12" db="EMBL/GenBank/DDBJ databases">
        <authorList>
            <person name="Kim Y.S."/>
        </authorList>
    </citation>
    <scope>NUCLEOTIDE SEQUENCE [LARGE SCALE GENOMIC DNA]</scope>
    <source>
        <strain evidence="15 16">MMS17-SY077</strain>
    </source>
</reference>
<comment type="catalytic activity">
    <reaction evidence="1 12 13">
        <text>Endonucleolytic cleavage to 5'-phosphomonoester.</text>
        <dbReference type="EC" id="3.1.26.4"/>
    </reaction>
</comment>
<dbReference type="EC" id="3.1.26.4" evidence="13"/>
<dbReference type="CDD" id="cd07182">
    <property type="entry name" value="RNase_HII_bacteria_HII_like"/>
    <property type="match status" value="1"/>
</dbReference>
<comment type="cofactor">
    <cofactor evidence="2">
        <name>Mg(2+)</name>
        <dbReference type="ChEBI" id="CHEBI:18420"/>
    </cofactor>
</comment>
<dbReference type="GO" id="GO:0004523">
    <property type="term" value="F:RNA-DNA hybrid ribonuclease activity"/>
    <property type="evidence" value="ECO:0007669"/>
    <property type="project" value="UniProtKB-UniRule"/>
</dbReference>
<dbReference type="GO" id="GO:0032299">
    <property type="term" value="C:ribonuclease H2 complex"/>
    <property type="evidence" value="ECO:0007669"/>
    <property type="project" value="TreeGrafter"/>
</dbReference>
<dbReference type="GO" id="GO:0046872">
    <property type="term" value="F:metal ion binding"/>
    <property type="evidence" value="ECO:0007669"/>
    <property type="project" value="UniProtKB-KW"/>
</dbReference>
<evidence type="ECO:0000256" key="10">
    <source>
        <dbReference type="ARBA" id="ARBA00022801"/>
    </source>
</evidence>
<comment type="similarity">
    <text evidence="5 13">Belongs to the RNase HII family.</text>
</comment>
<dbReference type="Pfam" id="PF01351">
    <property type="entry name" value="RNase_HII"/>
    <property type="match status" value="1"/>
</dbReference>
<evidence type="ECO:0000313" key="16">
    <source>
        <dbReference type="Proteomes" id="UP000438182"/>
    </source>
</evidence>
<dbReference type="Proteomes" id="UP000438182">
    <property type="component" value="Unassembled WGS sequence"/>
</dbReference>
<comment type="cofactor">
    <cofactor evidence="12">
        <name>Mn(2+)</name>
        <dbReference type="ChEBI" id="CHEBI:29035"/>
    </cofactor>
    <cofactor evidence="12">
        <name>Mg(2+)</name>
        <dbReference type="ChEBI" id="CHEBI:18420"/>
    </cofactor>
    <text evidence="12">Manganese or magnesium. Binds 1 divalent metal ion per monomer in the absence of substrate. May bind a second metal ion after substrate binding.</text>
</comment>
<dbReference type="EMBL" id="WSTA01000023">
    <property type="protein sequence ID" value="MWB98301.1"/>
    <property type="molecule type" value="Genomic_DNA"/>
</dbReference>
<dbReference type="GO" id="GO:0043137">
    <property type="term" value="P:DNA replication, removal of RNA primer"/>
    <property type="evidence" value="ECO:0007669"/>
    <property type="project" value="TreeGrafter"/>
</dbReference>
<evidence type="ECO:0000256" key="3">
    <source>
        <dbReference type="ARBA" id="ARBA00004065"/>
    </source>
</evidence>
<evidence type="ECO:0000256" key="4">
    <source>
        <dbReference type="ARBA" id="ARBA00004496"/>
    </source>
</evidence>
<comment type="subcellular location">
    <subcellularLocation>
        <location evidence="4">Cytoplasm</location>
    </subcellularLocation>
</comment>
<feature type="binding site" evidence="12">
    <location>
        <position position="125"/>
    </location>
    <ligand>
        <name>a divalent metal cation</name>
        <dbReference type="ChEBI" id="CHEBI:60240"/>
    </ligand>
</feature>
<evidence type="ECO:0000259" key="14">
    <source>
        <dbReference type="PROSITE" id="PS51975"/>
    </source>
</evidence>
<feature type="domain" description="RNase H type-2" evidence="14">
    <location>
        <begin position="20"/>
        <end position="223"/>
    </location>
</feature>
<dbReference type="InterPro" id="IPR022898">
    <property type="entry name" value="RNase_HII"/>
</dbReference>
<feature type="binding site" evidence="12">
    <location>
        <position position="26"/>
    </location>
    <ligand>
        <name>a divalent metal cation</name>
        <dbReference type="ChEBI" id="CHEBI:60240"/>
    </ligand>
</feature>
<keyword evidence="7 12" id="KW-0540">Nuclease</keyword>
<evidence type="ECO:0000256" key="7">
    <source>
        <dbReference type="ARBA" id="ARBA00022722"/>
    </source>
</evidence>
<comment type="caution">
    <text evidence="15">The sequence shown here is derived from an EMBL/GenBank/DDBJ whole genome shotgun (WGS) entry which is preliminary data.</text>
</comment>
<evidence type="ECO:0000313" key="15">
    <source>
        <dbReference type="EMBL" id="MWB98301.1"/>
    </source>
</evidence>
<dbReference type="AlphaFoldDB" id="A0A6I4NW26"/>
<keyword evidence="10 12" id="KW-0378">Hydrolase</keyword>
<comment type="function">
    <text evidence="3 13">Endonuclease that specifically degrades the RNA of RNA-DNA hybrids.</text>
</comment>
<evidence type="ECO:0000256" key="11">
    <source>
        <dbReference type="ARBA" id="ARBA00023211"/>
    </source>
</evidence>
<keyword evidence="8 12" id="KW-0479">Metal-binding</keyword>
<dbReference type="GO" id="GO:0005737">
    <property type="term" value="C:cytoplasm"/>
    <property type="evidence" value="ECO:0007669"/>
    <property type="project" value="UniProtKB-SubCell"/>
</dbReference>
<evidence type="ECO:0000256" key="12">
    <source>
        <dbReference type="PROSITE-ProRule" id="PRU01319"/>
    </source>
</evidence>
<feature type="binding site" evidence="12">
    <location>
        <position position="27"/>
    </location>
    <ligand>
        <name>a divalent metal cation</name>
        <dbReference type="ChEBI" id="CHEBI:60240"/>
    </ligand>
</feature>
<dbReference type="PANTHER" id="PTHR10954:SF18">
    <property type="entry name" value="RIBONUCLEASE HII"/>
    <property type="match status" value="1"/>
</dbReference>
<dbReference type="Gene3D" id="3.30.420.10">
    <property type="entry name" value="Ribonuclease H-like superfamily/Ribonuclease H"/>
    <property type="match status" value="1"/>
</dbReference>
<evidence type="ECO:0000256" key="13">
    <source>
        <dbReference type="RuleBase" id="RU003515"/>
    </source>
</evidence>
<evidence type="ECO:0000256" key="9">
    <source>
        <dbReference type="ARBA" id="ARBA00022759"/>
    </source>
</evidence>
<dbReference type="GO" id="GO:0006298">
    <property type="term" value="P:mismatch repair"/>
    <property type="evidence" value="ECO:0007669"/>
    <property type="project" value="TreeGrafter"/>
</dbReference>
<dbReference type="PANTHER" id="PTHR10954">
    <property type="entry name" value="RIBONUCLEASE H2 SUBUNIT A"/>
    <property type="match status" value="1"/>
</dbReference>